<dbReference type="Pfam" id="PF01638">
    <property type="entry name" value="HxlR"/>
    <property type="match status" value="1"/>
</dbReference>
<keyword evidence="3" id="KW-0804">Transcription</keyword>
<gene>
    <name evidence="5" type="ORF">GRI41_11890</name>
</gene>
<evidence type="ECO:0000256" key="3">
    <source>
        <dbReference type="ARBA" id="ARBA00023163"/>
    </source>
</evidence>
<dbReference type="Proteomes" id="UP000442714">
    <property type="component" value="Unassembled WGS sequence"/>
</dbReference>
<dbReference type="InterPro" id="IPR036388">
    <property type="entry name" value="WH-like_DNA-bd_sf"/>
</dbReference>
<keyword evidence="6" id="KW-1185">Reference proteome</keyword>
<evidence type="ECO:0000256" key="2">
    <source>
        <dbReference type="ARBA" id="ARBA00023125"/>
    </source>
</evidence>
<dbReference type="RefSeq" id="WP_160605197.1">
    <property type="nucleotide sequence ID" value="NZ_WTYX01000002.1"/>
</dbReference>
<keyword evidence="1" id="KW-0805">Transcription regulation</keyword>
<reference evidence="5 6" key="1">
    <citation type="submission" date="2019-12" db="EMBL/GenBank/DDBJ databases">
        <title>Genomic-based taxomic classification of the family Erythrobacteraceae.</title>
        <authorList>
            <person name="Xu L."/>
        </authorList>
    </citation>
    <scope>NUCLEOTIDE SEQUENCE [LARGE SCALE GENOMIC DNA]</scope>
    <source>
        <strain evidence="5 6">KCTC 52763</strain>
    </source>
</reference>
<keyword evidence="2" id="KW-0238">DNA-binding</keyword>
<evidence type="ECO:0000313" key="5">
    <source>
        <dbReference type="EMBL" id="MXO91528.1"/>
    </source>
</evidence>
<feature type="domain" description="HTH hxlR-type" evidence="4">
    <location>
        <begin position="11"/>
        <end position="106"/>
    </location>
</feature>
<dbReference type="InterPro" id="IPR036390">
    <property type="entry name" value="WH_DNA-bd_sf"/>
</dbReference>
<dbReference type="PROSITE" id="PS51118">
    <property type="entry name" value="HTH_HXLR"/>
    <property type="match status" value="1"/>
</dbReference>
<dbReference type="AlphaFoldDB" id="A0A844ZUW0"/>
<dbReference type="OrthoDB" id="9782219at2"/>
<protein>
    <submittedName>
        <fullName evidence="5">Transcriptional regulator</fullName>
    </submittedName>
</protein>
<dbReference type="PANTHER" id="PTHR33204:SF18">
    <property type="entry name" value="TRANSCRIPTIONAL REGULATORY PROTEIN"/>
    <property type="match status" value="1"/>
</dbReference>
<dbReference type="InterPro" id="IPR002577">
    <property type="entry name" value="HTH_HxlR"/>
</dbReference>
<dbReference type="SUPFAM" id="SSF46785">
    <property type="entry name" value="Winged helix' DNA-binding domain"/>
    <property type="match status" value="1"/>
</dbReference>
<dbReference type="EMBL" id="WTYX01000002">
    <property type="protein sequence ID" value="MXO91528.1"/>
    <property type="molecule type" value="Genomic_DNA"/>
</dbReference>
<evidence type="ECO:0000256" key="1">
    <source>
        <dbReference type="ARBA" id="ARBA00023015"/>
    </source>
</evidence>
<organism evidence="5 6">
    <name type="scientific">Pontixanthobacter aquaemixtae</name>
    <dbReference type="NCBI Taxonomy" id="1958940"/>
    <lineage>
        <taxon>Bacteria</taxon>
        <taxon>Pseudomonadati</taxon>
        <taxon>Pseudomonadota</taxon>
        <taxon>Alphaproteobacteria</taxon>
        <taxon>Sphingomonadales</taxon>
        <taxon>Erythrobacteraceae</taxon>
        <taxon>Pontixanthobacter</taxon>
    </lineage>
</organism>
<comment type="caution">
    <text evidence="5">The sequence shown here is derived from an EMBL/GenBank/DDBJ whole genome shotgun (WGS) entry which is preliminary data.</text>
</comment>
<dbReference type="PANTHER" id="PTHR33204">
    <property type="entry name" value="TRANSCRIPTIONAL REGULATOR, MARR FAMILY"/>
    <property type="match status" value="1"/>
</dbReference>
<sequence>MKSYEPSKSPCPIGRASRILGDRWVLLILREAFLGVSRFEEFMVRLPISRAALSSRLNMMSDAGLLVRDPPDAKRAAYRLTESGRALELAYKAIGAWSAEHLYAEQEKPRDWRKSD</sequence>
<dbReference type="Gene3D" id="1.10.10.10">
    <property type="entry name" value="Winged helix-like DNA-binding domain superfamily/Winged helix DNA-binding domain"/>
    <property type="match status" value="1"/>
</dbReference>
<dbReference type="GO" id="GO:0003677">
    <property type="term" value="F:DNA binding"/>
    <property type="evidence" value="ECO:0007669"/>
    <property type="project" value="UniProtKB-KW"/>
</dbReference>
<evidence type="ECO:0000313" key="6">
    <source>
        <dbReference type="Proteomes" id="UP000442714"/>
    </source>
</evidence>
<name>A0A844ZUW0_9SPHN</name>
<evidence type="ECO:0000259" key="4">
    <source>
        <dbReference type="PROSITE" id="PS51118"/>
    </source>
</evidence>
<accession>A0A844ZUW0</accession>
<proteinExistence type="predicted"/>